<name>A0ABR0CFM4_PURLI</name>
<evidence type="ECO:0000313" key="4">
    <source>
        <dbReference type="Proteomes" id="UP001287286"/>
    </source>
</evidence>
<keyword evidence="4" id="KW-1185">Reference proteome</keyword>
<protein>
    <recommendedName>
        <fullName evidence="2">LDB19 N-terminal domain-containing protein</fullName>
    </recommendedName>
</protein>
<feature type="compositionally biased region" description="Low complexity" evidence="1">
    <location>
        <begin position="640"/>
        <end position="655"/>
    </location>
</feature>
<feature type="region of interest" description="Disordered" evidence="1">
    <location>
        <begin position="25"/>
        <end position="48"/>
    </location>
</feature>
<feature type="region of interest" description="Disordered" evidence="1">
    <location>
        <begin position="695"/>
        <end position="727"/>
    </location>
</feature>
<evidence type="ECO:0000313" key="3">
    <source>
        <dbReference type="EMBL" id="KAK4095212.1"/>
    </source>
</evidence>
<dbReference type="EMBL" id="JAWRVI010000001">
    <property type="protein sequence ID" value="KAK4095212.1"/>
    <property type="molecule type" value="Genomic_DNA"/>
</dbReference>
<feature type="compositionally biased region" description="Basic residues" evidence="1">
    <location>
        <begin position="666"/>
        <end position="677"/>
    </location>
</feature>
<dbReference type="Pfam" id="PF13002">
    <property type="entry name" value="LDB19"/>
    <property type="match status" value="1"/>
</dbReference>
<reference evidence="3 4" key="1">
    <citation type="journal article" date="2024" name="Microbiol. Resour. Announc.">
        <title>Genome annotations for the ascomycete fungi Trichoderma harzianum, Trichoderma aggressivum, and Purpureocillium lilacinum.</title>
        <authorList>
            <person name="Beijen E.P.W."/>
            <person name="Ohm R.A."/>
        </authorList>
    </citation>
    <scope>NUCLEOTIDE SEQUENCE [LARGE SCALE GENOMIC DNA]</scope>
    <source>
        <strain evidence="3 4">CBS 150709</strain>
    </source>
</reference>
<comment type="caution">
    <text evidence="3">The sequence shown here is derived from an EMBL/GenBank/DDBJ whole genome shotgun (WGS) entry which is preliminary data.</text>
</comment>
<dbReference type="Proteomes" id="UP001287286">
    <property type="component" value="Unassembled WGS sequence"/>
</dbReference>
<gene>
    <name evidence="3" type="ORF">Purlil1_8</name>
</gene>
<feature type="region of interest" description="Disordered" evidence="1">
    <location>
        <begin position="259"/>
        <end position="301"/>
    </location>
</feature>
<evidence type="ECO:0000256" key="1">
    <source>
        <dbReference type="SAM" id="MobiDB-lite"/>
    </source>
</evidence>
<dbReference type="InterPro" id="IPR024391">
    <property type="entry name" value="LDB19_N"/>
</dbReference>
<organism evidence="3 4">
    <name type="scientific">Purpureocillium lilacinum</name>
    <name type="common">Paecilomyces lilacinus</name>
    <dbReference type="NCBI Taxonomy" id="33203"/>
    <lineage>
        <taxon>Eukaryota</taxon>
        <taxon>Fungi</taxon>
        <taxon>Dikarya</taxon>
        <taxon>Ascomycota</taxon>
        <taxon>Pezizomycotina</taxon>
        <taxon>Sordariomycetes</taxon>
        <taxon>Hypocreomycetidae</taxon>
        <taxon>Hypocreales</taxon>
        <taxon>Ophiocordycipitaceae</taxon>
        <taxon>Purpureocillium</taxon>
    </lineage>
</organism>
<proteinExistence type="predicted"/>
<feature type="compositionally biased region" description="Polar residues" evidence="1">
    <location>
        <begin position="711"/>
        <end position="724"/>
    </location>
</feature>
<feature type="region of interest" description="Disordered" evidence="1">
    <location>
        <begin position="387"/>
        <end position="443"/>
    </location>
</feature>
<evidence type="ECO:0000259" key="2">
    <source>
        <dbReference type="Pfam" id="PF13002"/>
    </source>
</evidence>
<sequence>MDQWQRRQGIIIIIIGGGGGRVARKGARQASGDGPTAAAATPISSVSSPPLTVPPNYAALPPLRRRRTCPVQVVASLRGGFRYRRLGWPHGTTAPASGARSGRRVTVSPAAPASYPRTPSVCGAVGRARRHPVNSSAEPPHRGSSEMAAVIRPCPQRVFPHHDDDRERAWMDGWMYCRMYHQGSVARWPDAWNEANTGSTWAAGSGMQRGRPSLAFHCAPRGVVVCCSRRRAVSRLGNGWSRDLTARCLGTTAAVTAPPARRRVRGVPPLPVGDQRDDFDAPAQVRSAQPTEPSPARRSVVASRSRVAHALWEGQVLDAARRGTLHSLNAVSQYLRWYVVGAGGGRPGWRASLPGPTAHIPSHRYDGDRLSGTCLLGGAGEVGAEPSAAAAAAADSTARRPRPGRPSTAAHRGVGGHGKDRPSPSGTCEPSCVPSAVTSPSGARIEDLQPIRISAIIGPVRPDFACEVRRRETLSEVNPAAADACSNHAKHISGTLFGRLARIPRKRRARRRLATLVSSCCRHRLSSSSSSSPRTTPVSTITTTITANARTSSDSLRGLNYSLRGRNSLALASPDFSFPSFGACPILGPAPIGRAATYTTISTTLNHPSPETKKDTMPHRVANFLRTSSGSIPHIKRKSTASSSASSRNNSISGSPYASDSDEHQHQHHGHHNHHAVKMPEHLADAIRKQHHRLSLPLPFGRSSSKERNGSRSGTPPASASSHHPVTLDWSIESPPVVYYGSPDESSGAIFSGQLFLDVARDEGVDVESLTASLVIHTVHKRPFQGHCHDCQHRETRLETWDNLLAQPVTLARGRHPFPYSTLLGGHLPASIDTPVLSISYEFRAEAVVVSSKGAPRTLRFERTIPVKRSLAEPLYPHHSVRVFPPTNIKAGAHYNTVIHPTASNKLTLKLDGLMTHNDRVKTVDLWKLKKVTWRLEETIKTVAPACDKHSPSAPVVTLPNPTNLNAHPEDDEHPDLTTRGVVRSETRVIGEKQLHEGWKSDYSGTDGTVDMEFDYCVNQYADAGKHHQRGAPRELKYACDLRNAADGTEVTHSLQIELIVSKEYAPEGKPHLAAQTGTGRILRMHFAVTMTEFPGMGVSWDNEAPPVYQDVPPSPPSYTPPMSPLVPPIEYEDLEELFAQRASVEPRSR</sequence>
<accession>A0ABR0CFM4</accession>
<feature type="region of interest" description="Disordered" evidence="1">
    <location>
        <begin position="625"/>
        <end position="677"/>
    </location>
</feature>
<feature type="domain" description="LDB19 N-terminal" evidence="2">
    <location>
        <begin position="774"/>
        <end position="951"/>
    </location>
</feature>